<feature type="domain" description="DDE-1" evidence="2">
    <location>
        <begin position="190"/>
        <end position="276"/>
    </location>
</feature>
<dbReference type="PANTHER" id="PTHR19303">
    <property type="entry name" value="TRANSPOSON"/>
    <property type="match status" value="1"/>
</dbReference>
<reference evidence="3" key="1">
    <citation type="journal article" date="2023" name="G3 (Bethesda)">
        <title>A reference genome for the long-term kleptoplast-retaining sea slug Elysia crispata morphotype clarki.</title>
        <authorList>
            <person name="Eastman K.E."/>
            <person name="Pendleton A.L."/>
            <person name="Shaikh M.A."/>
            <person name="Suttiyut T."/>
            <person name="Ogas R."/>
            <person name="Tomko P."/>
            <person name="Gavelis G."/>
            <person name="Widhalm J.R."/>
            <person name="Wisecaver J.H."/>
        </authorList>
    </citation>
    <scope>NUCLEOTIDE SEQUENCE</scope>
    <source>
        <strain evidence="3">ECLA1</strain>
    </source>
</reference>
<sequence>MQGFSLRQDVARILPHKRYATKAEPGCLMLMTHREAFILYKQLCNFTNEYWTTKHLRPSLAKNWNKLTPDEIYIFIGLLMYFIIVKLPVTPVTHVILKDWVTNFKKRHPGLSLRSPQVLGKERALAVDQDVRDWFSGMKEYLNSRDSTLLKSPNRIFNADKTVFTFAPVSKRVLTPTGMKHVYNICNNTKTQITVLACASAAGEYVHPLLVLLRKRMPTINFLAGFKEAYAQLSSNGWVIVTIFQTFLKVIFIPFVSDKPKPVVLIVDGHKSHNSDIGTLEMCEEHGIILYGFLS</sequence>
<dbReference type="AlphaFoldDB" id="A0AAE1CXM3"/>
<name>A0AAE1CXM3_9GAST</name>
<dbReference type="PANTHER" id="PTHR19303:SF74">
    <property type="entry name" value="POGO TRANSPOSABLE ELEMENT WITH KRAB DOMAIN"/>
    <property type="match status" value="1"/>
</dbReference>
<dbReference type="InterPro" id="IPR050863">
    <property type="entry name" value="CenT-Element_Derived"/>
</dbReference>
<organism evidence="3 4">
    <name type="scientific">Elysia crispata</name>
    <name type="common">lettuce slug</name>
    <dbReference type="NCBI Taxonomy" id="231223"/>
    <lineage>
        <taxon>Eukaryota</taxon>
        <taxon>Metazoa</taxon>
        <taxon>Spiralia</taxon>
        <taxon>Lophotrochozoa</taxon>
        <taxon>Mollusca</taxon>
        <taxon>Gastropoda</taxon>
        <taxon>Heterobranchia</taxon>
        <taxon>Euthyneura</taxon>
        <taxon>Panpulmonata</taxon>
        <taxon>Sacoglossa</taxon>
        <taxon>Placobranchoidea</taxon>
        <taxon>Plakobranchidae</taxon>
        <taxon>Elysia</taxon>
    </lineage>
</organism>
<keyword evidence="4" id="KW-1185">Reference proteome</keyword>
<dbReference type="Pfam" id="PF03184">
    <property type="entry name" value="DDE_1"/>
    <property type="match status" value="1"/>
</dbReference>
<comment type="caution">
    <text evidence="3">The sequence shown here is derived from an EMBL/GenBank/DDBJ whole genome shotgun (WGS) entry which is preliminary data.</text>
</comment>
<evidence type="ECO:0000256" key="1">
    <source>
        <dbReference type="SAM" id="Phobius"/>
    </source>
</evidence>
<keyword evidence="1" id="KW-1133">Transmembrane helix</keyword>
<feature type="transmembrane region" description="Helical" evidence="1">
    <location>
        <begin position="72"/>
        <end position="97"/>
    </location>
</feature>
<dbReference type="GO" id="GO:0003677">
    <property type="term" value="F:DNA binding"/>
    <property type="evidence" value="ECO:0007669"/>
    <property type="project" value="TreeGrafter"/>
</dbReference>
<dbReference type="EMBL" id="JAWDGP010006364">
    <property type="protein sequence ID" value="KAK3742328.1"/>
    <property type="molecule type" value="Genomic_DNA"/>
</dbReference>
<dbReference type="InterPro" id="IPR004875">
    <property type="entry name" value="DDE_SF_endonuclease_dom"/>
</dbReference>
<keyword evidence="1" id="KW-0472">Membrane</keyword>
<accession>A0AAE1CXM3</accession>
<proteinExistence type="predicted"/>
<gene>
    <name evidence="3" type="ORF">RRG08_028240</name>
</gene>
<evidence type="ECO:0000259" key="2">
    <source>
        <dbReference type="Pfam" id="PF03184"/>
    </source>
</evidence>
<keyword evidence="1" id="KW-0812">Transmembrane</keyword>
<dbReference type="Proteomes" id="UP001283361">
    <property type="component" value="Unassembled WGS sequence"/>
</dbReference>
<dbReference type="GO" id="GO:0005634">
    <property type="term" value="C:nucleus"/>
    <property type="evidence" value="ECO:0007669"/>
    <property type="project" value="TreeGrafter"/>
</dbReference>
<evidence type="ECO:0000313" key="4">
    <source>
        <dbReference type="Proteomes" id="UP001283361"/>
    </source>
</evidence>
<evidence type="ECO:0000313" key="3">
    <source>
        <dbReference type="EMBL" id="KAK3742328.1"/>
    </source>
</evidence>
<protein>
    <recommendedName>
        <fullName evidence="2">DDE-1 domain-containing protein</fullName>
    </recommendedName>
</protein>